<dbReference type="GO" id="GO:0050313">
    <property type="term" value="F:sulfur dioxygenase activity"/>
    <property type="evidence" value="ECO:0007669"/>
    <property type="project" value="UniProtKB-EC"/>
</dbReference>
<evidence type="ECO:0000256" key="11">
    <source>
        <dbReference type="ARBA" id="ARBA00050990"/>
    </source>
</evidence>
<dbReference type="InParanoid" id="A0A6P8ZKF5"/>
<dbReference type="PANTHER" id="PTHR43084">
    <property type="entry name" value="PERSULFIDE DIOXYGENASE ETHE1"/>
    <property type="match status" value="1"/>
</dbReference>
<dbReference type="InterPro" id="IPR044528">
    <property type="entry name" value="POD-like_MBL-fold"/>
</dbReference>
<dbReference type="KEGG" id="tpal:117642665"/>
<evidence type="ECO:0000256" key="1">
    <source>
        <dbReference type="ARBA" id="ARBA00001954"/>
    </source>
</evidence>
<dbReference type="GeneID" id="117642665"/>
<dbReference type="InterPro" id="IPR001279">
    <property type="entry name" value="Metallo-B-lactamas"/>
</dbReference>
<evidence type="ECO:0000256" key="14">
    <source>
        <dbReference type="ARBA" id="ARBA00067300"/>
    </source>
</evidence>
<dbReference type="FunFam" id="3.60.15.10:FF:000013">
    <property type="entry name" value="Persulfide dioxygenase ETHE1, mitochondrial"/>
    <property type="match status" value="1"/>
</dbReference>
<dbReference type="GO" id="GO:0046872">
    <property type="term" value="F:metal ion binding"/>
    <property type="evidence" value="ECO:0007669"/>
    <property type="project" value="UniProtKB-KW"/>
</dbReference>
<dbReference type="InterPro" id="IPR051682">
    <property type="entry name" value="Mito_Persulfide_Diox"/>
</dbReference>
<dbReference type="EC" id="1.13.11.18" evidence="13"/>
<evidence type="ECO:0000313" key="17">
    <source>
        <dbReference type="Proteomes" id="UP000515158"/>
    </source>
</evidence>
<evidence type="ECO:0000256" key="5">
    <source>
        <dbReference type="ARBA" id="ARBA00022946"/>
    </source>
</evidence>
<evidence type="ECO:0000256" key="6">
    <source>
        <dbReference type="ARBA" id="ARBA00022964"/>
    </source>
</evidence>
<reference evidence="18" key="1">
    <citation type="submission" date="2025-08" db="UniProtKB">
        <authorList>
            <consortium name="RefSeq"/>
        </authorList>
    </citation>
    <scope>IDENTIFICATION</scope>
    <source>
        <tissue evidence="18">Total insect</tissue>
    </source>
</reference>
<comment type="subcellular location">
    <subcellularLocation>
        <location evidence="2">Mitochondrion</location>
    </subcellularLocation>
</comment>
<evidence type="ECO:0000256" key="10">
    <source>
        <dbReference type="ARBA" id="ARBA00023128"/>
    </source>
</evidence>
<dbReference type="GO" id="GO:0005739">
    <property type="term" value="C:mitochondrion"/>
    <property type="evidence" value="ECO:0007669"/>
    <property type="project" value="UniProtKB-SubCell"/>
</dbReference>
<accession>A0A6P8ZKF5</accession>
<keyword evidence="8" id="KW-0560">Oxidoreductase</keyword>
<dbReference type="OrthoDB" id="449487at2759"/>
<protein>
    <recommendedName>
        <fullName evidence="14">Persulfide dioxygenase ETHE1, mitochondrial</fullName>
        <ecNumber evidence="13">1.13.11.18</ecNumber>
    </recommendedName>
    <alternativeName>
        <fullName evidence="15">Sulfur dioxygenase ETHE1</fullName>
    </alternativeName>
</protein>
<sequence>MSHAIQITLRKLGGLARNALPLGARPIDTFHLTVQNLSLSRAASTMTNQIPFSADFLFRQMFDPTSSTYTYLLADLDSKEAVLIDPVLEQVNRDAGVVKDLGLSLKFVMNTHMHADHITGTGCLKSVVPGCKSLISEASGAKADVHVVPCEKIQFGRHQLEVRPTPGHTSGCVTYVCHEQGIAFTGDAVLIRGCGRTDFQEGDPATLYKSVHEQIFSLPENFKLFPAHDYKGLMVTTVEEEKKLNPRLTKSLEEFIELMNNLNLPYPKKIDVAVPANRVCGIQGEY</sequence>
<dbReference type="FunCoup" id="A0A6P8ZKF5">
    <property type="interactions" value="724"/>
</dbReference>
<dbReference type="InterPro" id="IPR036866">
    <property type="entry name" value="RibonucZ/Hydroxyglut_hydro"/>
</dbReference>
<evidence type="ECO:0000256" key="9">
    <source>
        <dbReference type="ARBA" id="ARBA00023004"/>
    </source>
</evidence>
<evidence type="ECO:0000256" key="12">
    <source>
        <dbReference type="ARBA" id="ARBA00065219"/>
    </source>
</evidence>
<comment type="similarity">
    <text evidence="3">Belongs to the metallo-beta-lactamase superfamily. Glyoxalase II family.</text>
</comment>
<comment type="subunit">
    <text evidence="12">Homodimer. Monomer. Interacts with TST. May interact with RELA.</text>
</comment>
<evidence type="ECO:0000313" key="18">
    <source>
        <dbReference type="RefSeq" id="XP_034237014.1"/>
    </source>
</evidence>
<dbReference type="Gene3D" id="3.60.15.10">
    <property type="entry name" value="Ribonuclease Z/Hydroxyacylglutathione hydrolase-like"/>
    <property type="match status" value="1"/>
</dbReference>
<evidence type="ECO:0000256" key="2">
    <source>
        <dbReference type="ARBA" id="ARBA00004173"/>
    </source>
</evidence>
<dbReference type="Proteomes" id="UP000515158">
    <property type="component" value="Unplaced"/>
</dbReference>
<comment type="catalytic activity">
    <reaction evidence="11">
        <text>S-sulfanylglutathione + O2 + H2O = sulfite + glutathione + 2 H(+)</text>
        <dbReference type="Rhea" id="RHEA:12981"/>
        <dbReference type="ChEBI" id="CHEBI:15377"/>
        <dbReference type="ChEBI" id="CHEBI:15378"/>
        <dbReference type="ChEBI" id="CHEBI:15379"/>
        <dbReference type="ChEBI" id="CHEBI:17359"/>
        <dbReference type="ChEBI" id="CHEBI:57925"/>
        <dbReference type="ChEBI" id="CHEBI:58905"/>
        <dbReference type="EC" id="1.13.11.18"/>
    </reaction>
</comment>
<dbReference type="AlphaFoldDB" id="A0A6P8ZKF5"/>
<comment type="cofactor">
    <cofactor evidence="1">
        <name>Fe(2+)</name>
        <dbReference type="ChEBI" id="CHEBI:29033"/>
    </cofactor>
</comment>
<evidence type="ECO:0000256" key="3">
    <source>
        <dbReference type="ARBA" id="ARBA00006759"/>
    </source>
</evidence>
<dbReference type="GO" id="GO:0006749">
    <property type="term" value="P:glutathione metabolic process"/>
    <property type="evidence" value="ECO:0007669"/>
    <property type="project" value="InterPro"/>
</dbReference>
<feature type="domain" description="Metallo-beta-lactamase" evidence="16">
    <location>
        <begin position="67"/>
        <end position="228"/>
    </location>
</feature>
<keyword evidence="10" id="KW-0496">Mitochondrion</keyword>
<evidence type="ECO:0000256" key="8">
    <source>
        <dbReference type="ARBA" id="ARBA00023002"/>
    </source>
</evidence>
<name>A0A6P8ZKF5_THRPL</name>
<keyword evidence="5" id="KW-0809">Transit peptide</keyword>
<gene>
    <name evidence="18" type="primary">LOC117642665</name>
</gene>
<dbReference type="GO" id="GO:0070813">
    <property type="term" value="P:hydrogen sulfide metabolic process"/>
    <property type="evidence" value="ECO:0007669"/>
    <property type="project" value="TreeGrafter"/>
</dbReference>
<evidence type="ECO:0000259" key="16">
    <source>
        <dbReference type="SMART" id="SM00849"/>
    </source>
</evidence>
<keyword evidence="7" id="KW-0007">Acetylation</keyword>
<keyword evidence="6 18" id="KW-0223">Dioxygenase</keyword>
<keyword evidence="9" id="KW-0408">Iron</keyword>
<dbReference type="GO" id="GO:0031123">
    <property type="term" value="P:RNA 3'-end processing"/>
    <property type="evidence" value="ECO:0007669"/>
    <property type="project" value="UniProtKB-ARBA"/>
</dbReference>
<dbReference type="SMART" id="SM00849">
    <property type="entry name" value="Lactamase_B"/>
    <property type="match status" value="1"/>
</dbReference>
<keyword evidence="4" id="KW-0479">Metal-binding</keyword>
<dbReference type="PANTHER" id="PTHR43084:SF1">
    <property type="entry name" value="PERSULFIDE DIOXYGENASE ETHE1, MITOCHONDRIAL"/>
    <property type="match status" value="1"/>
</dbReference>
<dbReference type="CDD" id="cd07724">
    <property type="entry name" value="POD-like_MBL-fold"/>
    <property type="match status" value="1"/>
</dbReference>
<evidence type="ECO:0000256" key="7">
    <source>
        <dbReference type="ARBA" id="ARBA00022990"/>
    </source>
</evidence>
<proteinExistence type="inferred from homology"/>
<dbReference type="RefSeq" id="XP_034237014.1">
    <property type="nucleotide sequence ID" value="XM_034381123.1"/>
</dbReference>
<evidence type="ECO:0000256" key="13">
    <source>
        <dbReference type="ARBA" id="ARBA00066686"/>
    </source>
</evidence>
<keyword evidence="17" id="KW-1185">Reference proteome</keyword>
<dbReference type="Pfam" id="PF00753">
    <property type="entry name" value="Lactamase_B"/>
    <property type="match status" value="1"/>
</dbReference>
<organism evidence="18">
    <name type="scientific">Thrips palmi</name>
    <name type="common">Melon thrips</name>
    <dbReference type="NCBI Taxonomy" id="161013"/>
    <lineage>
        <taxon>Eukaryota</taxon>
        <taxon>Metazoa</taxon>
        <taxon>Ecdysozoa</taxon>
        <taxon>Arthropoda</taxon>
        <taxon>Hexapoda</taxon>
        <taxon>Insecta</taxon>
        <taxon>Pterygota</taxon>
        <taxon>Neoptera</taxon>
        <taxon>Paraneoptera</taxon>
        <taxon>Thysanoptera</taxon>
        <taxon>Terebrantia</taxon>
        <taxon>Thripoidea</taxon>
        <taxon>Thripidae</taxon>
        <taxon>Thrips</taxon>
    </lineage>
</organism>
<evidence type="ECO:0000256" key="4">
    <source>
        <dbReference type="ARBA" id="ARBA00022723"/>
    </source>
</evidence>
<dbReference type="SUPFAM" id="SSF56281">
    <property type="entry name" value="Metallo-hydrolase/oxidoreductase"/>
    <property type="match status" value="1"/>
</dbReference>
<evidence type="ECO:0000256" key="15">
    <source>
        <dbReference type="ARBA" id="ARBA00077964"/>
    </source>
</evidence>